<dbReference type="AlphaFoldDB" id="A0A420FZ28"/>
<dbReference type="SUPFAM" id="SSF46689">
    <property type="entry name" value="Homeodomain-like"/>
    <property type="match status" value="1"/>
</dbReference>
<dbReference type="OrthoDB" id="185346at2"/>
<evidence type="ECO:0000256" key="3">
    <source>
        <dbReference type="ARBA" id="ARBA00023163"/>
    </source>
</evidence>
<accession>A0A420FZ28</accession>
<dbReference type="RefSeq" id="WP_120347195.1">
    <property type="nucleotide sequence ID" value="NZ_MCAS01000034.1"/>
</dbReference>
<name>A0A420FZ28_9BURK</name>
<dbReference type="PROSITE" id="PS01124">
    <property type="entry name" value="HTH_ARAC_FAMILY_2"/>
    <property type="match status" value="1"/>
</dbReference>
<dbReference type="Gene3D" id="1.10.10.60">
    <property type="entry name" value="Homeodomain-like"/>
    <property type="match status" value="1"/>
</dbReference>
<feature type="domain" description="HTH araC/xylS-type" evidence="4">
    <location>
        <begin position="241"/>
        <end position="343"/>
    </location>
</feature>
<comment type="caution">
    <text evidence="5">The sequence shown here is derived from an EMBL/GenBank/DDBJ whole genome shotgun (WGS) entry which is preliminary data.</text>
</comment>
<dbReference type="SMART" id="SM00342">
    <property type="entry name" value="HTH_ARAC"/>
    <property type="match status" value="1"/>
</dbReference>
<dbReference type="InterPro" id="IPR050204">
    <property type="entry name" value="AraC_XylS_family_regulators"/>
</dbReference>
<evidence type="ECO:0000313" key="6">
    <source>
        <dbReference type="Proteomes" id="UP000283709"/>
    </source>
</evidence>
<organism evidence="5 6">
    <name type="scientific">Paraburkholderia fungorum</name>
    <dbReference type="NCBI Taxonomy" id="134537"/>
    <lineage>
        <taxon>Bacteria</taxon>
        <taxon>Pseudomonadati</taxon>
        <taxon>Pseudomonadota</taxon>
        <taxon>Betaproteobacteria</taxon>
        <taxon>Burkholderiales</taxon>
        <taxon>Burkholderiaceae</taxon>
        <taxon>Paraburkholderia</taxon>
    </lineage>
</organism>
<dbReference type="Proteomes" id="UP000283709">
    <property type="component" value="Unassembled WGS sequence"/>
</dbReference>
<keyword evidence="2" id="KW-0238">DNA-binding</keyword>
<evidence type="ECO:0000259" key="4">
    <source>
        <dbReference type="PROSITE" id="PS01124"/>
    </source>
</evidence>
<protein>
    <recommendedName>
        <fullName evidence="4">HTH araC/xylS-type domain-containing protein</fullName>
    </recommendedName>
</protein>
<evidence type="ECO:0000313" key="5">
    <source>
        <dbReference type="EMBL" id="RKF38193.1"/>
    </source>
</evidence>
<keyword evidence="1" id="KW-0805">Transcription regulation</keyword>
<dbReference type="GO" id="GO:0043565">
    <property type="term" value="F:sequence-specific DNA binding"/>
    <property type="evidence" value="ECO:0007669"/>
    <property type="project" value="InterPro"/>
</dbReference>
<dbReference type="EMBL" id="MCAS01000034">
    <property type="protein sequence ID" value="RKF38193.1"/>
    <property type="molecule type" value="Genomic_DNA"/>
</dbReference>
<reference evidence="5 6" key="1">
    <citation type="submission" date="2016-07" db="EMBL/GenBank/DDBJ databases">
        <title>Genome analysis of Burkholderia fungorum ES3-20.</title>
        <authorList>
            <person name="Xu D."/>
            <person name="Yao R."/>
            <person name="Zheng S."/>
        </authorList>
    </citation>
    <scope>NUCLEOTIDE SEQUENCE [LARGE SCALE GENOMIC DNA]</scope>
    <source>
        <strain evidence="5 6">ES3-20</strain>
    </source>
</reference>
<evidence type="ECO:0000256" key="2">
    <source>
        <dbReference type="ARBA" id="ARBA00023125"/>
    </source>
</evidence>
<dbReference type="Pfam" id="PF12833">
    <property type="entry name" value="HTH_18"/>
    <property type="match status" value="1"/>
</dbReference>
<dbReference type="InterPro" id="IPR018060">
    <property type="entry name" value="HTH_AraC"/>
</dbReference>
<dbReference type="GO" id="GO:0003700">
    <property type="term" value="F:DNA-binding transcription factor activity"/>
    <property type="evidence" value="ECO:0007669"/>
    <property type="project" value="InterPro"/>
</dbReference>
<gene>
    <name evidence="5" type="ORF">BCY88_06960</name>
</gene>
<evidence type="ECO:0000256" key="1">
    <source>
        <dbReference type="ARBA" id="ARBA00023015"/>
    </source>
</evidence>
<sequence>MTFSSAASEPDAAYEVPFSGATAPEFPDGFCINTRVASDADEQARNLSGWRQTYDQLAPGGFSGSVNELRLPHMTIFCETTSHALRQTCEVGSDAYWFGIPLKNEGQGLIDGHLIADDALAVMRGRDEFELVTASEYRILGVVMADAELRAHANEVERVHFSDEVLGRQILNVGTSRKTSLCNTLNMLLLTAQADPQPFSATASNNLRSSVLAMLFDLVSSLQTVDPPESRSKSDRYWIVMQARDYILAHRDRPIAVPELCRQFHVSRRTLQYCFEETLGMTPVSYLRAIRLNGVRRDLSSAQAGSPRTVQSVAADWGFWHLSQFATDYRKLFGKRPSESLRESAVNDTSCRINCCTRA</sequence>
<dbReference type="InterPro" id="IPR009057">
    <property type="entry name" value="Homeodomain-like_sf"/>
</dbReference>
<dbReference type="PANTHER" id="PTHR46796:SF12">
    <property type="entry name" value="HTH-TYPE DNA-BINDING TRANSCRIPTIONAL ACTIVATOR EUTR"/>
    <property type="match status" value="1"/>
</dbReference>
<proteinExistence type="predicted"/>
<keyword evidence="3" id="KW-0804">Transcription</keyword>
<dbReference type="PANTHER" id="PTHR46796">
    <property type="entry name" value="HTH-TYPE TRANSCRIPTIONAL ACTIVATOR RHAS-RELATED"/>
    <property type="match status" value="1"/>
</dbReference>